<organism evidence="1 2">
    <name type="scientific">Carex littledalei</name>
    <dbReference type="NCBI Taxonomy" id="544730"/>
    <lineage>
        <taxon>Eukaryota</taxon>
        <taxon>Viridiplantae</taxon>
        <taxon>Streptophyta</taxon>
        <taxon>Embryophyta</taxon>
        <taxon>Tracheophyta</taxon>
        <taxon>Spermatophyta</taxon>
        <taxon>Magnoliopsida</taxon>
        <taxon>Liliopsida</taxon>
        <taxon>Poales</taxon>
        <taxon>Cyperaceae</taxon>
        <taxon>Cyperoideae</taxon>
        <taxon>Cariceae</taxon>
        <taxon>Carex</taxon>
        <taxon>Carex subgen. Euthyceras</taxon>
    </lineage>
</organism>
<gene>
    <name evidence="1" type="ORF">FCM35_KLT01852</name>
</gene>
<accession>A0A833QTD3</accession>
<keyword evidence="2" id="KW-1185">Reference proteome</keyword>
<dbReference type="Proteomes" id="UP000623129">
    <property type="component" value="Unassembled WGS sequence"/>
</dbReference>
<proteinExistence type="predicted"/>
<evidence type="ECO:0000313" key="2">
    <source>
        <dbReference type="Proteomes" id="UP000623129"/>
    </source>
</evidence>
<sequence>MLKGDCDFGRQLPFFENLKRLDFCGRPDGFNWVLGLVHNLSECPVLEELYFRDLNPDSDGDVLATKILEELKKDVLFVPPLKKVTIEDFTGEAAITTLVQFLLYRASLLESVALYHCKHDVNIKRGVTRARKKMLNVQKASPSVKIAIIDSGTFCDGSISEKQPRQTLHWNPYFCDF</sequence>
<evidence type="ECO:0000313" key="1">
    <source>
        <dbReference type="EMBL" id="KAF3332275.1"/>
    </source>
</evidence>
<dbReference type="AlphaFoldDB" id="A0A833QTD3"/>
<evidence type="ECO:0008006" key="3">
    <source>
        <dbReference type="Google" id="ProtNLM"/>
    </source>
</evidence>
<reference evidence="1" key="1">
    <citation type="submission" date="2020-01" db="EMBL/GenBank/DDBJ databases">
        <title>Genome sequence of Kobresia littledalei, the first chromosome-level genome in the family Cyperaceae.</title>
        <authorList>
            <person name="Qu G."/>
        </authorList>
    </citation>
    <scope>NUCLEOTIDE SEQUENCE</scope>
    <source>
        <strain evidence="1">C.B.Clarke</strain>
        <tissue evidence="1">Leaf</tissue>
    </source>
</reference>
<comment type="caution">
    <text evidence="1">The sequence shown here is derived from an EMBL/GenBank/DDBJ whole genome shotgun (WGS) entry which is preliminary data.</text>
</comment>
<protein>
    <recommendedName>
        <fullName evidence="3">FBD domain-containing protein</fullName>
    </recommendedName>
</protein>
<dbReference type="EMBL" id="SWLB01000011">
    <property type="protein sequence ID" value="KAF3332275.1"/>
    <property type="molecule type" value="Genomic_DNA"/>
</dbReference>
<name>A0A833QTD3_9POAL</name>